<organism evidence="1 2">
    <name type="scientific">Heterorhabditis bacteriophora</name>
    <name type="common">Entomopathogenic nematode worm</name>
    <dbReference type="NCBI Taxonomy" id="37862"/>
    <lineage>
        <taxon>Eukaryota</taxon>
        <taxon>Metazoa</taxon>
        <taxon>Ecdysozoa</taxon>
        <taxon>Nematoda</taxon>
        <taxon>Chromadorea</taxon>
        <taxon>Rhabditida</taxon>
        <taxon>Rhabditina</taxon>
        <taxon>Rhabditomorpha</taxon>
        <taxon>Strongyloidea</taxon>
        <taxon>Heterorhabditidae</taxon>
        <taxon>Heterorhabditis</taxon>
    </lineage>
</organism>
<dbReference type="Proteomes" id="UP000095283">
    <property type="component" value="Unplaced"/>
</dbReference>
<proteinExistence type="predicted"/>
<reference evidence="2" key="1">
    <citation type="submission" date="2016-11" db="UniProtKB">
        <authorList>
            <consortium name="WormBaseParasite"/>
        </authorList>
    </citation>
    <scope>IDENTIFICATION</scope>
</reference>
<accession>A0A1I7XHE2</accession>
<name>A0A1I7XHE2_HETBA</name>
<sequence length="149" mass="16719">MNLVLKDLAKEEMLAVNKENGHCFIQWHGMAQTSCPSSDVFISAGIGNSPIYDQYIPSINIVHNFNKIAKRLKMNASTPRIDQTCKLAATTNIFGRYINGVPERDACSKPAKESDVTGRFVHIEQKEGSRDNHPLWIHVIRDAFPLVLI</sequence>
<dbReference type="AlphaFoldDB" id="A0A1I7XHE2"/>
<evidence type="ECO:0000313" key="2">
    <source>
        <dbReference type="WBParaSite" id="Hba_17107"/>
    </source>
</evidence>
<protein>
    <submittedName>
        <fullName evidence="2">GMC_oxred_C domain-containing protein</fullName>
    </submittedName>
</protein>
<keyword evidence="1" id="KW-1185">Reference proteome</keyword>
<evidence type="ECO:0000313" key="1">
    <source>
        <dbReference type="Proteomes" id="UP000095283"/>
    </source>
</evidence>
<dbReference type="WBParaSite" id="Hba_17107">
    <property type="protein sequence ID" value="Hba_17107"/>
    <property type="gene ID" value="Hba_17107"/>
</dbReference>